<name>A0A7Z7NB08_9MYCO</name>
<proteinExistence type="predicted"/>
<evidence type="ECO:0000313" key="3">
    <source>
        <dbReference type="Proteomes" id="UP000554965"/>
    </source>
</evidence>
<dbReference type="AlphaFoldDB" id="A0A7Z7NB08"/>
<keyword evidence="3" id="KW-1185">Reference proteome</keyword>
<evidence type="ECO:0000313" key="2">
    <source>
        <dbReference type="EMBL" id="SOJ56412.1"/>
    </source>
</evidence>
<dbReference type="RefSeq" id="WP_186244027.1">
    <property type="nucleotide sequence ID" value="NZ_OCTY01000002.1"/>
</dbReference>
<sequence length="787" mass="86479">MTLDIAVRSQATGGLRLIPHIPPLRPCRLEGRNGIGKSAVIRLLLLASGVQPYVGEPEAWRSLKALVGSTSISISGLLGAHDSAQLILTPQRWPDEPVEMIGPWLGELTLDGAAAPVQQLFEILNVVHLVGTERLVDTLNHQRARFNMSLVQAKTRLQSLEERRAELGEIDEELAFVSPTGAALDAGNLADAKKERVRLEKSVSVAKRKVEELQHATGINAMLQAGTQSGRAEELAQLRTDLVDARAELAEHSIALDAAVKEMAKGTQKQRAIGKAEAKLSDAQHALEKSNNRQDELTGHLTALGIDGSQESLTDEELSPLVQKLATTRQHLADLQQQAMRNRRSEAENEILDELRVVTGRAHDRGLGGLILFRINDTDVSVDDVREALGAFQPGVAIDDDELARVTQDVQELEELNTLLAGRAELVTSVETARSELMNQQRGAKGQDNLGVRVTEARRLRDEATTRVREINNRIGALSQSGFGPADLDVAHSRVEEILREWEIELPELPDQLMQAQAFLSKIRERDQLLKTTVAELTERAAQRRIARDALRQKIRTKDSYRWLADLAAGLNHAKFTSSDSDWSEETWQGVSDHVTHARKTLFRLVADVEALQAVAATDAETGPFAGALRSLVEHDARDQLSTPSIAEALFDGGHVQRVDLEDQSVTWITRDGETRKRPLAAFSSGEQALGFMRARLQDVAAKPVQNRLVFLDEFGAFIAADRRKPLAELLTTDSVTALSDQVVVVLPLQADYSAELDETTGALHADFERRVAAVNDDGYFTEELQA</sequence>
<keyword evidence="1" id="KW-0175">Coiled coil</keyword>
<reference evidence="2 3" key="1">
    <citation type="submission" date="2017-10" db="EMBL/GenBank/DDBJ databases">
        <authorList>
            <consortium name="Urmite Genomes"/>
        </authorList>
    </citation>
    <scope>NUCLEOTIDE SEQUENCE [LARGE SCALE GENOMIC DNA]</scope>
    <source>
        <strain evidence="2 3">FB-527</strain>
    </source>
</reference>
<dbReference type="SUPFAM" id="SSF52540">
    <property type="entry name" value="P-loop containing nucleoside triphosphate hydrolases"/>
    <property type="match status" value="1"/>
</dbReference>
<gene>
    <name evidence="2" type="primary">smc_4</name>
    <name evidence="2" type="ORF">MSIMFB_03889</name>
</gene>
<accession>A0A7Z7NB08</accession>
<dbReference type="EMBL" id="OCTY01000002">
    <property type="protein sequence ID" value="SOJ56412.1"/>
    <property type="molecule type" value="Genomic_DNA"/>
</dbReference>
<feature type="coiled-coil region" evidence="1">
    <location>
        <begin position="143"/>
        <end position="293"/>
    </location>
</feature>
<dbReference type="Proteomes" id="UP000554965">
    <property type="component" value="Unassembled WGS sequence"/>
</dbReference>
<comment type="caution">
    <text evidence="2">The sequence shown here is derived from an EMBL/GenBank/DDBJ whole genome shotgun (WGS) entry which is preliminary data.</text>
</comment>
<organism evidence="2 3">
    <name type="scientific">Mycobacterium simulans</name>
    <dbReference type="NCBI Taxonomy" id="627089"/>
    <lineage>
        <taxon>Bacteria</taxon>
        <taxon>Bacillati</taxon>
        <taxon>Actinomycetota</taxon>
        <taxon>Actinomycetes</taxon>
        <taxon>Mycobacteriales</taxon>
        <taxon>Mycobacteriaceae</taxon>
        <taxon>Mycobacterium</taxon>
    </lineage>
</organism>
<evidence type="ECO:0000256" key="1">
    <source>
        <dbReference type="SAM" id="Coils"/>
    </source>
</evidence>
<dbReference type="InterPro" id="IPR027417">
    <property type="entry name" value="P-loop_NTPase"/>
</dbReference>
<protein>
    <submittedName>
        <fullName evidence="2">Chromosome partition protein Smc</fullName>
    </submittedName>
</protein>